<dbReference type="EMBL" id="FXUB01000001">
    <property type="protein sequence ID" value="SMP04326.1"/>
    <property type="molecule type" value="Genomic_DNA"/>
</dbReference>
<proteinExistence type="predicted"/>
<evidence type="ECO:0000313" key="2">
    <source>
        <dbReference type="EMBL" id="SMP04326.1"/>
    </source>
</evidence>
<reference evidence="2 3" key="1">
    <citation type="submission" date="2017-05" db="EMBL/GenBank/DDBJ databases">
        <authorList>
            <person name="Varghese N."/>
            <person name="Submissions S."/>
        </authorList>
    </citation>
    <scope>NUCLEOTIDE SEQUENCE [LARGE SCALE GENOMIC DNA]</scope>
    <source>
        <strain evidence="2 3">DSM 15522</strain>
    </source>
</reference>
<accession>A0ABY1N9R4</accession>
<keyword evidence="1" id="KW-0812">Transmembrane</keyword>
<gene>
    <name evidence="2" type="ORF">SAMN06265339_0224</name>
</gene>
<organism evidence="2 3">
    <name type="scientific">Desulfurobacterium pacificum</name>
    <dbReference type="NCBI Taxonomy" id="240166"/>
    <lineage>
        <taxon>Bacteria</taxon>
        <taxon>Pseudomonadati</taxon>
        <taxon>Aquificota</taxon>
        <taxon>Aquificia</taxon>
        <taxon>Desulfurobacteriales</taxon>
        <taxon>Desulfurobacteriaceae</taxon>
        <taxon>Desulfurobacterium</taxon>
    </lineage>
</organism>
<evidence type="ECO:0000313" key="3">
    <source>
        <dbReference type="Proteomes" id="UP001157911"/>
    </source>
</evidence>
<protein>
    <recommendedName>
        <fullName evidence="4">ResB-like domain-containing protein</fullName>
    </recommendedName>
</protein>
<feature type="transmembrane region" description="Helical" evidence="1">
    <location>
        <begin position="44"/>
        <end position="63"/>
    </location>
</feature>
<dbReference type="RefSeq" id="WP_283399734.1">
    <property type="nucleotide sequence ID" value="NZ_FXUB01000001.1"/>
</dbReference>
<evidence type="ECO:0008006" key="4">
    <source>
        <dbReference type="Google" id="ProtNLM"/>
    </source>
</evidence>
<dbReference type="Proteomes" id="UP001157911">
    <property type="component" value="Unassembled WGS sequence"/>
</dbReference>
<feature type="transmembrane region" description="Helical" evidence="1">
    <location>
        <begin position="184"/>
        <end position="206"/>
    </location>
</feature>
<comment type="caution">
    <text evidence="2">The sequence shown here is derived from an EMBL/GenBank/DDBJ whole genome shotgun (WGS) entry which is preliminary data.</text>
</comment>
<name>A0ABY1N9R4_9BACT</name>
<evidence type="ECO:0000256" key="1">
    <source>
        <dbReference type="SAM" id="Phobius"/>
    </source>
</evidence>
<keyword evidence="1" id="KW-1133">Transmembrane helix</keyword>
<sequence length="208" mass="23597">MVFRSVKLFLFLILLFGVSAFVLSLSHRGVVQVFEVQQFLSKAGWGWILGLVLLVLSFLFIALQTLFCLSFKKKLMFLFHFCVAGILALILIFSFTAKAEYVLLYPQSYVEIDGKVVALENFSFDPKSQNLKCRVFIQDKDGKAEGIVAFNSPFISTKGFLWIQGIASQEGMPVFKFEYMEFSVAPFILFAFSIVFLILLPFVLYVGI</sequence>
<keyword evidence="1" id="KW-0472">Membrane</keyword>
<feature type="transmembrane region" description="Helical" evidence="1">
    <location>
        <begin position="75"/>
        <end position="97"/>
    </location>
</feature>
<keyword evidence="3" id="KW-1185">Reference proteome</keyword>